<dbReference type="PANTHER" id="PTHR43649">
    <property type="entry name" value="ARABINOSE-BINDING PROTEIN-RELATED"/>
    <property type="match status" value="1"/>
</dbReference>
<feature type="signal peptide" evidence="5">
    <location>
        <begin position="1"/>
        <end position="22"/>
    </location>
</feature>
<comment type="similarity">
    <text evidence="2">Belongs to the bacterial solute-binding protein 1 family.</text>
</comment>
<organism evidence="6 7">
    <name type="scientific">Pelagibacterium nitratireducens</name>
    <dbReference type="NCBI Taxonomy" id="1046114"/>
    <lineage>
        <taxon>Bacteria</taxon>
        <taxon>Pseudomonadati</taxon>
        <taxon>Pseudomonadota</taxon>
        <taxon>Alphaproteobacteria</taxon>
        <taxon>Hyphomicrobiales</taxon>
        <taxon>Devosiaceae</taxon>
        <taxon>Pelagibacterium</taxon>
    </lineage>
</organism>
<dbReference type="Pfam" id="PF01547">
    <property type="entry name" value="SBP_bac_1"/>
    <property type="match status" value="1"/>
</dbReference>
<evidence type="ECO:0000256" key="4">
    <source>
        <dbReference type="ARBA" id="ARBA00022764"/>
    </source>
</evidence>
<evidence type="ECO:0000256" key="3">
    <source>
        <dbReference type="ARBA" id="ARBA00022448"/>
    </source>
</evidence>
<sequence>MKKTGLLGVIACAAMATSGVYAQETYEIWHYYAAGSELAGMEAMIANGNASVEDAQFSGVIIPGNVVELRRQLQTAFLGGQPPAAYQSSMAFELKAFADGGRLHPLTDVWSEIGGDEIFPEGVQRVVKVDGVPYGVPFDLSLINNVFYNTAIFEELGLQQPTDWDSFTQTCTALADAGYQPLGNAGGTFWSLYNFYAPLVSVLGEDGYYQLASGELGFDSPEFSEALDLYRDMMVSCYADNWSGKTWTQTADDVINGDTGMFMMGIWVGAYFEQADFLAGEDFDVFQAPGTVGKSVFQMDVLAVPEGTEAGIAAAEDFIVAAASPEGQAAFAVPKGSLAPNVNVDPSVYGYAGARFAEQFTEASAANAVLPNLFFLLPTAVGTELGVQIERFAIDPSDTVKAELIATLESLRQQALAEDAYISW</sequence>
<dbReference type="Gene3D" id="3.40.190.10">
    <property type="entry name" value="Periplasmic binding protein-like II"/>
    <property type="match status" value="2"/>
</dbReference>
<dbReference type="PANTHER" id="PTHR43649:SF29">
    <property type="entry name" value="OSMOPROTECTIVE COMPOUNDS-BINDING PROTEIN GGTB"/>
    <property type="match status" value="1"/>
</dbReference>
<proteinExistence type="inferred from homology"/>
<accession>A0ABZ2I2T3</accession>
<dbReference type="InterPro" id="IPR006059">
    <property type="entry name" value="SBP"/>
</dbReference>
<evidence type="ECO:0000313" key="7">
    <source>
        <dbReference type="Proteomes" id="UP001369958"/>
    </source>
</evidence>
<evidence type="ECO:0000256" key="5">
    <source>
        <dbReference type="SAM" id="SignalP"/>
    </source>
</evidence>
<keyword evidence="4" id="KW-0574">Periplasm</keyword>
<keyword evidence="7" id="KW-1185">Reference proteome</keyword>
<name>A0ABZ2I2T3_9HYPH</name>
<evidence type="ECO:0000256" key="1">
    <source>
        <dbReference type="ARBA" id="ARBA00004418"/>
    </source>
</evidence>
<dbReference type="SUPFAM" id="SSF53850">
    <property type="entry name" value="Periplasmic binding protein-like II"/>
    <property type="match status" value="1"/>
</dbReference>
<reference evidence="6 7" key="1">
    <citation type="submission" date="2024-02" db="EMBL/GenBank/DDBJ databases">
        <title>Complete genome sequence of Pelagibacterium nitratireducens ZH15.</title>
        <authorList>
            <person name="Zhao L.H."/>
        </authorList>
    </citation>
    <scope>NUCLEOTIDE SEQUENCE [LARGE SCALE GENOMIC DNA]</scope>
    <source>
        <strain evidence="6 7">ZH15</strain>
    </source>
</reference>
<gene>
    <name evidence="6" type="ORF">V6617_01605</name>
</gene>
<dbReference type="InterPro" id="IPR050490">
    <property type="entry name" value="Bact_solute-bd_prot1"/>
</dbReference>
<feature type="chain" id="PRO_5046999972" evidence="5">
    <location>
        <begin position="23"/>
        <end position="424"/>
    </location>
</feature>
<dbReference type="Proteomes" id="UP001369958">
    <property type="component" value="Chromosome"/>
</dbReference>
<keyword evidence="5" id="KW-0732">Signal</keyword>
<protein>
    <submittedName>
        <fullName evidence="6">ABC transporter substrate-binding protein</fullName>
    </submittedName>
</protein>
<dbReference type="EMBL" id="CP146275">
    <property type="protein sequence ID" value="WWT33193.1"/>
    <property type="molecule type" value="Genomic_DNA"/>
</dbReference>
<evidence type="ECO:0000256" key="2">
    <source>
        <dbReference type="ARBA" id="ARBA00008520"/>
    </source>
</evidence>
<comment type="subcellular location">
    <subcellularLocation>
        <location evidence="1">Periplasm</location>
    </subcellularLocation>
</comment>
<evidence type="ECO:0000313" key="6">
    <source>
        <dbReference type="EMBL" id="WWT33193.1"/>
    </source>
</evidence>
<keyword evidence="3" id="KW-0813">Transport</keyword>
<dbReference type="RefSeq" id="WP_338608619.1">
    <property type="nucleotide sequence ID" value="NZ_CP146275.1"/>
</dbReference>